<keyword evidence="2" id="KW-1185">Reference proteome</keyword>
<gene>
    <name evidence="1" type="ORF">C7C56_014225</name>
</gene>
<organism evidence="1 2">
    <name type="scientific">Massilia glaciei</name>
    <dbReference type="NCBI Taxonomy" id="1524097"/>
    <lineage>
        <taxon>Bacteria</taxon>
        <taxon>Pseudomonadati</taxon>
        <taxon>Pseudomonadota</taxon>
        <taxon>Betaproteobacteria</taxon>
        <taxon>Burkholderiales</taxon>
        <taxon>Oxalobacteraceae</taxon>
        <taxon>Telluria group</taxon>
        <taxon>Massilia</taxon>
    </lineage>
</organism>
<sequence length="506" mass="54228">MLSKQFFIITNEQLSVFGWRRGRFTPGPAFGGDRAGTEAFGAWLAGHRELPTYIVADVIEEDFQRHLLPHVRGTAGRALRGRRLGQLYRDTPFRHAAVQGRARDGRRDDQVLLSALTNPAPIAHWLGLIEAHAVPLAALYSAAFLSASLVRQLGLARPHLLLVTQQAGGLRESYFQGNELKFSRLTALSGGTAAPSMLVAEVGKTRQFLTSTHQLEREQQIEVTIIADDAAIGALEPLCDDGPQVRWRFVGLAAAAHSLGMEHTPPLADQLLLAALARHAPASHFPLGPLGRCHRIWQARGALRLGTGALLAAGAVWTAANLWAAGVADERHAALRKETQEIMARHRQASKALPPSVNEPAKMKAAVQLEQMLASHGPHPGPLLEILGAALDQLPQLKLSLLEWQVARSPAAEADAPPSARSLGIGGRPPETLRVHAALALDHGNYREAFNSMNRLVSLLSARPGLRVRIVAAPLEVGPGARLSGTAGAAVPEGKAGFILSLGWTP</sequence>
<dbReference type="RefSeq" id="WP_106758040.1">
    <property type="nucleotide sequence ID" value="NZ_PXWF02000233.1"/>
</dbReference>
<evidence type="ECO:0008006" key="3">
    <source>
        <dbReference type="Google" id="ProtNLM"/>
    </source>
</evidence>
<comment type="caution">
    <text evidence="1">The sequence shown here is derived from an EMBL/GenBank/DDBJ whole genome shotgun (WGS) entry which is preliminary data.</text>
</comment>
<evidence type="ECO:0000313" key="1">
    <source>
        <dbReference type="EMBL" id="PWF47719.1"/>
    </source>
</evidence>
<name>A0A2U2HJP2_9BURK</name>
<dbReference type="Proteomes" id="UP000241421">
    <property type="component" value="Unassembled WGS sequence"/>
</dbReference>
<accession>A0A2U2HJP2</accession>
<proteinExistence type="predicted"/>
<dbReference type="OrthoDB" id="8526168at2"/>
<protein>
    <recommendedName>
        <fullName evidence="3">Monoheme cytochrome SoxX</fullName>
    </recommendedName>
</protein>
<dbReference type="AlphaFoldDB" id="A0A2U2HJP2"/>
<evidence type="ECO:0000313" key="2">
    <source>
        <dbReference type="Proteomes" id="UP000241421"/>
    </source>
</evidence>
<dbReference type="EMBL" id="PXWF02000233">
    <property type="protein sequence ID" value="PWF47719.1"/>
    <property type="molecule type" value="Genomic_DNA"/>
</dbReference>
<reference evidence="1 2" key="1">
    <citation type="submission" date="2018-04" db="EMBL/GenBank/DDBJ databases">
        <title>Massilia violaceinigra sp. nov., a novel purple-pigmented bacterium isolated from Tianshan glacier, Xinjiang, China.</title>
        <authorList>
            <person name="Wang H."/>
        </authorList>
    </citation>
    <scope>NUCLEOTIDE SEQUENCE [LARGE SCALE GENOMIC DNA]</scope>
    <source>
        <strain evidence="1 2">B448-2</strain>
    </source>
</reference>